<sequence length="214" mass="23733">MPIELAVPDDALRRVPQQARSRKLLARVLEAADVLLADQGPDSLTTTRVAAAAGVAVGSLYQYLPDRTAIIEALAAAYLQRFEATMAEMVTAAYREQWDDPAKVLIDAFADVYRTEPGYRALWFSRHLTETARAADRQHNERMAVTLKEVLLAQVPVADSERLLVACRTAQLMADGVMQEAFRADPEGDPALLREITSALRAYMREFLEGNVDE</sequence>
<dbReference type="STRING" id="1077974.GOEFS_124_00260"/>
<evidence type="ECO:0000256" key="2">
    <source>
        <dbReference type="PROSITE-ProRule" id="PRU00335"/>
    </source>
</evidence>
<dbReference type="InterPro" id="IPR001647">
    <property type="entry name" value="HTH_TetR"/>
</dbReference>
<proteinExistence type="predicted"/>
<dbReference type="Pfam" id="PF00440">
    <property type="entry name" value="TetR_N"/>
    <property type="match status" value="1"/>
</dbReference>
<dbReference type="PANTHER" id="PTHR30055:SF226">
    <property type="entry name" value="HTH-TYPE TRANSCRIPTIONAL REGULATOR PKSA"/>
    <property type="match status" value="1"/>
</dbReference>
<accession>H0R6J3</accession>
<dbReference type="Pfam" id="PF17928">
    <property type="entry name" value="TetR_C_22"/>
    <property type="match status" value="1"/>
</dbReference>
<dbReference type="Proteomes" id="UP000035034">
    <property type="component" value="Unassembled WGS sequence"/>
</dbReference>
<gene>
    <name evidence="4" type="ORF">GOEFS_124_00260</name>
</gene>
<evidence type="ECO:0000256" key="1">
    <source>
        <dbReference type="ARBA" id="ARBA00023125"/>
    </source>
</evidence>
<keyword evidence="5" id="KW-1185">Reference proteome</keyword>
<organism evidence="4 5">
    <name type="scientific">Gordonia effusa NBRC 100432</name>
    <dbReference type="NCBI Taxonomy" id="1077974"/>
    <lineage>
        <taxon>Bacteria</taxon>
        <taxon>Bacillati</taxon>
        <taxon>Actinomycetota</taxon>
        <taxon>Actinomycetes</taxon>
        <taxon>Mycobacteriales</taxon>
        <taxon>Gordoniaceae</taxon>
        <taxon>Gordonia</taxon>
    </lineage>
</organism>
<dbReference type="InterPro" id="IPR009057">
    <property type="entry name" value="Homeodomain-like_sf"/>
</dbReference>
<dbReference type="eggNOG" id="COG1309">
    <property type="taxonomic scope" value="Bacteria"/>
</dbReference>
<dbReference type="PANTHER" id="PTHR30055">
    <property type="entry name" value="HTH-TYPE TRANSCRIPTIONAL REGULATOR RUTR"/>
    <property type="match status" value="1"/>
</dbReference>
<comment type="caution">
    <text evidence="4">The sequence shown here is derived from an EMBL/GenBank/DDBJ whole genome shotgun (WGS) entry which is preliminary data.</text>
</comment>
<dbReference type="InterPro" id="IPR041674">
    <property type="entry name" value="TetR_C_22"/>
</dbReference>
<dbReference type="RefSeq" id="WP_007320029.1">
    <property type="nucleotide sequence ID" value="NZ_BAEH01000124.1"/>
</dbReference>
<dbReference type="SUPFAM" id="SSF46689">
    <property type="entry name" value="Homeodomain-like"/>
    <property type="match status" value="1"/>
</dbReference>
<dbReference type="PROSITE" id="PS50977">
    <property type="entry name" value="HTH_TETR_2"/>
    <property type="match status" value="1"/>
</dbReference>
<dbReference type="GO" id="GO:0000976">
    <property type="term" value="F:transcription cis-regulatory region binding"/>
    <property type="evidence" value="ECO:0007669"/>
    <property type="project" value="TreeGrafter"/>
</dbReference>
<dbReference type="EMBL" id="BAEH01000124">
    <property type="protein sequence ID" value="GAB20694.1"/>
    <property type="molecule type" value="Genomic_DNA"/>
</dbReference>
<evidence type="ECO:0000313" key="5">
    <source>
        <dbReference type="Proteomes" id="UP000035034"/>
    </source>
</evidence>
<feature type="domain" description="HTH tetR-type" evidence="3">
    <location>
        <begin position="22"/>
        <end position="82"/>
    </location>
</feature>
<feature type="DNA-binding region" description="H-T-H motif" evidence="2">
    <location>
        <begin position="45"/>
        <end position="64"/>
    </location>
</feature>
<dbReference type="Gene3D" id="1.10.357.10">
    <property type="entry name" value="Tetracycline Repressor, domain 2"/>
    <property type="match status" value="1"/>
</dbReference>
<evidence type="ECO:0000259" key="3">
    <source>
        <dbReference type="PROSITE" id="PS50977"/>
    </source>
</evidence>
<protein>
    <submittedName>
        <fullName evidence="4">Putative TetR family transcriptional regulator</fullName>
    </submittedName>
</protein>
<dbReference type="GO" id="GO:0003700">
    <property type="term" value="F:DNA-binding transcription factor activity"/>
    <property type="evidence" value="ECO:0007669"/>
    <property type="project" value="TreeGrafter"/>
</dbReference>
<keyword evidence="1 2" id="KW-0238">DNA-binding</keyword>
<evidence type="ECO:0000313" key="4">
    <source>
        <dbReference type="EMBL" id="GAB20694.1"/>
    </source>
</evidence>
<reference evidence="4 5" key="1">
    <citation type="submission" date="2011-12" db="EMBL/GenBank/DDBJ databases">
        <title>Whole genome shotgun sequence of Gordonia effusa NBRC 100432.</title>
        <authorList>
            <person name="Yoshida I."/>
            <person name="Takarada H."/>
            <person name="Hosoyama A."/>
            <person name="Tsuchikane K."/>
            <person name="Katsumata H."/>
            <person name="Yamazaki S."/>
            <person name="Fujita N."/>
        </authorList>
    </citation>
    <scope>NUCLEOTIDE SEQUENCE [LARGE SCALE GENOMIC DNA]</scope>
    <source>
        <strain evidence="4 5">NBRC 100432</strain>
    </source>
</reference>
<dbReference type="AlphaFoldDB" id="H0R6J3"/>
<dbReference type="PRINTS" id="PR00455">
    <property type="entry name" value="HTHTETR"/>
</dbReference>
<dbReference type="OrthoDB" id="9816320at2"/>
<name>H0R6J3_9ACTN</name>
<dbReference type="InterPro" id="IPR050109">
    <property type="entry name" value="HTH-type_TetR-like_transc_reg"/>
</dbReference>